<keyword evidence="3" id="KW-1185">Reference proteome</keyword>
<comment type="caution">
    <text evidence="2">The sequence shown here is derived from an EMBL/GenBank/DDBJ whole genome shotgun (WGS) entry which is preliminary data.</text>
</comment>
<name>A0A9D4CM17_DREPO</name>
<dbReference type="AlphaFoldDB" id="A0A9D4CM17"/>
<accession>A0A9D4CM17</accession>
<evidence type="ECO:0000313" key="2">
    <source>
        <dbReference type="EMBL" id="KAH3726725.1"/>
    </source>
</evidence>
<protein>
    <submittedName>
        <fullName evidence="2">Uncharacterized protein</fullName>
    </submittedName>
</protein>
<evidence type="ECO:0000256" key="1">
    <source>
        <dbReference type="SAM" id="MobiDB-lite"/>
    </source>
</evidence>
<gene>
    <name evidence="2" type="ORF">DPMN_052594</name>
</gene>
<dbReference type="EMBL" id="JAIWYP010000012">
    <property type="protein sequence ID" value="KAH3726725.1"/>
    <property type="molecule type" value="Genomic_DNA"/>
</dbReference>
<reference evidence="2" key="2">
    <citation type="submission" date="2020-11" db="EMBL/GenBank/DDBJ databases">
        <authorList>
            <person name="McCartney M.A."/>
            <person name="Auch B."/>
            <person name="Kono T."/>
            <person name="Mallez S."/>
            <person name="Becker A."/>
            <person name="Gohl D.M."/>
            <person name="Silverstein K.A.T."/>
            <person name="Koren S."/>
            <person name="Bechman K.B."/>
            <person name="Herman A."/>
            <person name="Abrahante J.E."/>
            <person name="Garbe J."/>
        </authorList>
    </citation>
    <scope>NUCLEOTIDE SEQUENCE</scope>
    <source>
        <strain evidence="2">Duluth1</strain>
        <tissue evidence="2">Whole animal</tissue>
    </source>
</reference>
<feature type="region of interest" description="Disordered" evidence="1">
    <location>
        <begin position="114"/>
        <end position="142"/>
    </location>
</feature>
<proteinExistence type="predicted"/>
<organism evidence="2 3">
    <name type="scientific">Dreissena polymorpha</name>
    <name type="common">Zebra mussel</name>
    <name type="synonym">Mytilus polymorpha</name>
    <dbReference type="NCBI Taxonomy" id="45954"/>
    <lineage>
        <taxon>Eukaryota</taxon>
        <taxon>Metazoa</taxon>
        <taxon>Spiralia</taxon>
        <taxon>Lophotrochozoa</taxon>
        <taxon>Mollusca</taxon>
        <taxon>Bivalvia</taxon>
        <taxon>Autobranchia</taxon>
        <taxon>Heteroconchia</taxon>
        <taxon>Euheterodonta</taxon>
        <taxon>Imparidentia</taxon>
        <taxon>Neoheterodontei</taxon>
        <taxon>Myida</taxon>
        <taxon>Dreissenoidea</taxon>
        <taxon>Dreissenidae</taxon>
        <taxon>Dreissena</taxon>
    </lineage>
</organism>
<dbReference type="Proteomes" id="UP000828390">
    <property type="component" value="Unassembled WGS sequence"/>
</dbReference>
<sequence>MAVKQGKVVIQNAQDFFSWAANQSETETAVTYYYVSQEMYETSTDDLKTRNENIKAVKGTFKLHAVVPIGNTLIATRELSCSCTGCQSDMVSSECGGWTVHELLKTNSKSDKKVKGALKATATKTPPEEESNSPQNVDKDVNTDETGKKLIHAEEGDFCAAVFEQDWYIFRVSEVDISEDRFKINFMEEIGIRETSF</sequence>
<reference evidence="2" key="1">
    <citation type="journal article" date="2019" name="bioRxiv">
        <title>The Genome of the Zebra Mussel, Dreissena polymorpha: A Resource for Invasive Species Research.</title>
        <authorList>
            <person name="McCartney M.A."/>
            <person name="Auch B."/>
            <person name="Kono T."/>
            <person name="Mallez S."/>
            <person name="Zhang Y."/>
            <person name="Obille A."/>
            <person name="Becker A."/>
            <person name="Abrahante J.E."/>
            <person name="Garbe J."/>
            <person name="Badalamenti J.P."/>
            <person name="Herman A."/>
            <person name="Mangelson H."/>
            <person name="Liachko I."/>
            <person name="Sullivan S."/>
            <person name="Sone E.D."/>
            <person name="Koren S."/>
            <person name="Silverstein K.A.T."/>
            <person name="Beckman K.B."/>
            <person name="Gohl D.M."/>
        </authorList>
    </citation>
    <scope>NUCLEOTIDE SEQUENCE</scope>
    <source>
        <strain evidence="2">Duluth1</strain>
        <tissue evidence="2">Whole animal</tissue>
    </source>
</reference>
<evidence type="ECO:0000313" key="3">
    <source>
        <dbReference type="Proteomes" id="UP000828390"/>
    </source>
</evidence>